<dbReference type="PANTHER" id="PTHR41252:SF1">
    <property type="entry name" value="BLR2505 PROTEIN"/>
    <property type="match status" value="1"/>
</dbReference>
<name>A0ABP4UIV5_9ACTN</name>
<dbReference type="InterPro" id="IPR032710">
    <property type="entry name" value="NTF2-like_dom_sf"/>
</dbReference>
<dbReference type="InterPro" id="IPR037401">
    <property type="entry name" value="SnoaL-like"/>
</dbReference>
<evidence type="ECO:0000259" key="1">
    <source>
        <dbReference type="Pfam" id="PF12680"/>
    </source>
</evidence>
<evidence type="ECO:0000313" key="2">
    <source>
        <dbReference type="EMBL" id="GAA1705445.1"/>
    </source>
</evidence>
<sequence>MPTETDIKALVDSYAAVWNEGDPAARRKAIAHLWADDGVEVLPSGEIHGHQALETRIREAYEQFVAGGGFVFRVAADVMAHHDAVTFTTQMVPAGGGDIAWSGSIFLLLDENGRIRRDYQFAPIVHPAVRTVEEFLRRLAEGDLDGLAELFAPTVDWQLDWPAQGHPAVPWIRSRSTRADVIDHFRTLDAFHLPPKEKPAAPSILVDGNNVVVLGEIRQTVRATGRAYAARCAVHLTVEDGLITRYHVYEDSLTVAEALAAPR</sequence>
<keyword evidence="3" id="KW-1185">Reference proteome</keyword>
<dbReference type="PANTHER" id="PTHR41252">
    <property type="entry name" value="BLR2505 PROTEIN"/>
    <property type="match status" value="1"/>
</dbReference>
<dbReference type="Gene3D" id="3.10.450.50">
    <property type="match status" value="2"/>
</dbReference>
<gene>
    <name evidence="2" type="ORF">GCM10009765_63400</name>
</gene>
<feature type="domain" description="SnoaL-like" evidence="1">
    <location>
        <begin position="12"/>
        <end position="117"/>
    </location>
</feature>
<dbReference type="EMBL" id="BAAANY010000030">
    <property type="protein sequence ID" value="GAA1705445.1"/>
    <property type="molecule type" value="Genomic_DNA"/>
</dbReference>
<organism evidence="2 3">
    <name type="scientific">Fodinicola feengrottensis</name>
    <dbReference type="NCBI Taxonomy" id="435914"/>
    <lineage>
        <taxon>Bacteria</taxon>
        <taxon>Bacillati</taxon>
        <taxon>Actinomycetota</taxon>
        <taxon>Actinomycetes</taxon>
        <taxon>Mycobacteriales</taxon>
        <taxon>Fodinicola</taxon>
    </lineage>
</organism>
<feature type="domain" description="SnoaL-like" evidence="1">
    <location>
        <begin position="132"/>
        <end position="246"/>
    </location>
</feature>
<dbReference type="Proteomes" id="UP001500618">
    <property type="component" value="Unassembled WGS sequence"/>
</dbReference>
<dbReference type="Pfam" id="PF12680">
    <property type="entry name" value="SnoaL_2"/>
    <property type="match status" value="2"/>
</dbReference>
<dbReference type="RefSeq" id="WP_163566932.1">
    <property type="nucleotide sequence ID" value="NZ_BAAANY010000030.1"/>
</dbReference>
<reference evidence="3" key="1">
    <citation type="journal article" date="2019" name="Int. J. Syst. Evol. Microbiol.">
        <title>The Global Catalogue of Microorganisms (GCM) 10K type strain sequencing project: providing services to taxonomists for standard genome sequencing and annotation.</title>
        <authorList>
            <consortium name="The Broad Institute Genomics Platform"/>
            <consortium name="The Broad Institute Genome Sequencing Center for Infectious Disease"/>
            <person name="Wu L."/>
            <person name="Ma J."/>
        </authorList>
    </citation>
    <scope>NUCLEOTIDE SEQUENCE [LARGE SCALE GENOMIC DNA]</scope>
    <source>
        <strain evidence="3">JCM 14718</strain>
    </source>
</reference>
<evidence type="ECO:0000313" key="3">
    <source>
        <dbReference type="Proteomes" id="UP001500618"/>
    </source>
</evidence>
<accession>A0ABP4UIV5</accession>
<comment type="caution">
    <text evidence="2">The sequence shown here is derived from an EMBL/GenBank/DDBJ whole genome shotgun (WGS) entry which is preliminary data.</text>
</comment>
<protein>
    <recommendedName>
        <fullName evidence="1">SnoaL-like domain-containing protein</fullName>
    </recommendedName>
</protein>
<proteinExistence type="predicted"/>
<dbReference type="SUPFAM" id="SSF54427">
    <property type="entry name" value="NTF2-like"/>
    <property type="match status" value="2"/>
</dbReference>